<dbReference type="EMBL" id="JABTTQ020002594">
    <property type="protein sequence ID" value="KAK6123180.1"/>
    <property type="molecule type" value="Genomic_DNA"/>
</dbReference>
<feature type="region of interest" description="Disordered" evidence="1">
    <location>
        <begin position="1"/>
        <end position="36"/>
    </location>
</feature>
<comment type="caution">
    <text evidence="2">The sequence shown here is derived from an EMBL/GenBank/DDBJ whole genome shotgun (WGS) entry which is preliminary data.</text>
</comment>
<sequence length="214" mass="23098">MNGNVTRPPPPVRRPSPMAGSDGYDLKGLSGNMDKSRGAMGIPKISRAENLNPTQGANRVAAQNHDWIKVKTKGPRETGLVSKEFLKVAKNSKHTYFADSHSNAEGSSSNRFSNLENGVFQPLDTSSQLIKGPDQLLLVALAISPSYLSARPYPLRFICRSAASSRLTSASRPKLLVPVVARPYPLVLYRSAASSSYSTRSSEAPKTVVACRTI</sequence>
<reference evidence="2 3" key="1">
    <citation type="journal article" date="2021" name="Comput. Struct. Biotechnol. J.">
        <title>De novo genome assembly of the potent medicinal plant Rehmannia glutinosa using nanopore technology.</title>
        <authorList>
            <person name="Ma L."/>
            <person name="Dong C."/>
            <person name="Song C."/>
            <person name="Wang X."/>
            <person name="Zheng X."/>
            <person name="Niu Y."/>
            <person name="Chen S."/>
            <person name="Feng W."/>
        </authorList>
    </citation>
    <scope>NUCLEOTIDE SEQUENCE [LARGE SCALE GENOMIC DNA]</scope>
    <source>
        <strain evidence="2">DH-2019</strain>
    </source>
</reference>
<evidence type="ECO:0000313" key="3">
    <source>
        <dbReference type="Proteomes" id="UP001318860"/>
    </source>
</evidence>
<protein>
    <submittedName>
        <fullName evidence="2">Uncharacterized protein</fullName>
    </submittedName>
</protein>
<accession>A0ABR0UMI0</accession>
<dbReference type="Proteomes" id="UP001318860">
    <property type="component" value="Unassembled WGS sequence"/>
</dbReference>
<evidence type="ECO:0000256" key="1">
    <source>
        <dbReference type="SAM" id="MobiDB-lite"/>
    </source>
</evidence>
<name>A0ABR0UMI0_REHGL</name>
<keyword evidence="3" id="KW-1185">Reference proteome</keyword>
<gene>
    <name evidence="2" type="ORF">DH2020_043082</name>
</gene>
<evidence type="ECO:0000313" key="2">
    <source>
        <dbReference type="EMBL" id="KAK6123180.1"/>
    </source>
</evidence>
<proteinExistence type="predicted"/>
<organism evidence="2 3">
    <name type="scientific">Rehmannia glutinosa</name>
    <name type="common">Chinese foxglove</name>
    <dbReference type="NCBI Taxonomy" id="99300"/>
    <lineage>
        <taxon>Eukaryota</taxon>
        <taxon>Viridiplantae</taxon>
        <taxon>Streptophyta</taxon>
        <taxon>Embryophyta</taxon>
        <taxon>Tracheophyta</taxon>
        <taxon>Spermatophyta</taxon>
        <taxon>Magnoliopsida</taxon>
        <taxon>eudicotyledons</taxon>
        <taxon>Gunneridae</taxon>
        <taxon>Pentapetalae</taxon>
        <taxon>asterids</taxon>
        <taxon>lamiids</taxon>
        <taxon>Lamiales</taxon>
        <taxon>Orobanchaceae</taxon>
        <taxon>Rehmannieae</taxon>
        <taxon>Rehmannia</taxon>
    </lineage>
</organism>